<dbReference type="KEGG" id="vg:29125758"/>
<dbReference type="EMBL" id="KU728633">
    <property type="protein sequence ID" value="AMQ66973.1"/>
    <property type="molecule type" value="Genomic_DNA"/>
</dbReference>
<proteinExistence type="predicted"/>
<dbReference type="OrthoDB" id="25189at10239"/>
<gene>
    <name evidence="2" type="primary">37</name>
    <name evidence="2" type="ORF">SEA_BIPPER_37</name>
</gene>
<dbReference type="InterPro" id="IPR022704">
    <property type="entry name" value="DUF2746"/>
</dbReference>
<keyword evidence="1" id="KW-0472">Membrane</keyword>
<dbReference type="Pfam" id="PF10874">
    <property type="entry name" value="DUF2746"/>
    <property type="match status" value="1"/>
</dbReference>
<sequence length="182" mass="19870">MKLAVAAMVVGVALLLAAPARAALVTADNASQLPANNIGLVGLVILTVGGWVTAWINGRNHRSEVRDIKGDVGQVKGDVGDVKQQVQNSHNTNLRDDLDKVKESQEDMKRMVESVEAGMHLLSQQMGDLHRYATSQGRDIGGIREDVGAMRGEIRRDRTAREAFEHSVREAHRKLHPEADPI</sequence>
<reference evidence="3" key="1">
    <citation type="submission" date="2016-02" db="EMBL/GenBank/DDBJ databases">
        <authorList>
            <person name="Isern S."/>
            <person name="Barcellona C.M."/>
            <person name="Dozier K.D."/>
            <person name="Faust J.M."/>
            <person name="Fedrick A.J."/>
            <person name="Gagliardi L.E."/>
            <person name="Gatt S.M."/>
            <person name="Gleason P.S."/>
            <person name="Gomez E.A."/>
            <person name="Hoffman A.M."/>
            <person name="Jenkins M."/>
            <person name="Jones M.J."/>
            <person name="Lang J.F."/>
            <person name="Lequay S.M."/>
            <person name="Mars P.J."/>
            <person name="Mtchedlidze N."/>
            <person name="Osking Z.B."/>
            <person name="Paul L.M."/>
            <person name="Pica A.N."/>
            <person name="Robison M.D."/>
            <person name="Rodriguez D."/>
            <person name="Rosales K.A."/>
            <person name="Saravis L.E."/>
            <person name="Sisson B.M."/>
            <person name="Tan A.L."/>
            <person name="Voltaire R."/>
            <person name="Michael S.F."/>
            <person name="Warner M.H."/>
            <person name="Bradley K.W."/>
            <person name="Asai D.J."/>
            <person name="Bowman C.A."/>
            <person name="Russell D.A."/>
            <person name="Pope W.H."/>
            <person name="Jacobs-Sera D."/>
            <person name="Hendrix R.W."/>
            <person name="Hatfull G.F."/>
        </authorList>
    </citation>
    <scope>NUCLEOTIDE SEQUENCE [LARGE SCALE GENOMIC DNA]</scope>
</reference>
<organism evidence="2 3">
    <name type="scientific">Mycobacterium phage Bipper</name>
    <dbReference type="NCBI Taxonomy" id="1805457"/>
    <lineage>
        <taxon>Viruses</taxon>
        <taxon>Duplodnaviria</taxon>
        <taxon>Heunggongvirae</taxon>
        <taxon>Uroviricota</taxon>
        <taxon>Caudoviricetes</taxon>
        <taxon>Bippervirus</taxon>
        <taxon>Bippervirus bipper</taxon>
    </lineage>
</organism>
<keyword evidence="1" id="KW-1133">Transmembrane helix</keyword>
<keyword evidence="1" id="KW-0812">Transmembrane</keyword>
<evidence type="ECO:0000256" key="1">
    <source>
        <dbReference type="SAM" id="Phobius"/>
    </source>
</evidence>
<evidence type="ECO:0000313" key="3">
    <source>
        <dbReference type="Proteomes" id="UP000201826"/>
    </source>
</evidence>
<protein>
    <submittedName>
        <fullName evidence="2">Uncharacterized protein</fullName>
    </submittedName>
</protein>
<dbReference type="Proteomes" id="UP000201826">
    <property type="component" value="Segment"/>
</dbReference>
<evidence type="ECO:0000313" key="2">
    <source>
        <dbReference type="EMBL" id="AMQ66973.1"/>
    </source>
</evidence>
<accession>A0A142F2G6</accession>
<name>A0A142F2G6_9CAUD</name>
<feature type="transmembrane region" description="Helical" evidence="1">
    <location>
        <begin position="38"/>
        <end position="56"/>
    </location>
</feature>
<keyword evidence="3" id="KW-1185">Reference proteome</keyword>
<dbReference type="RefSeq" id="YP_009303185.1">
    <property type="nucleotide sequence ID" value="NC_031253.1"/>
</dbReference>
<dbReference type="GeneID" id="29125758"/>